<accession>A0ABX6D9A2</accession>
<gene>
    <name evidence="2" type="ORF">GDS87_09335</name>
</gene>
<feature type="transmembrane region" description="Helical" evidence="1">
    <location>
        <begin position="6"/>
        <end position="28"/>
    </location>
</feature>
<reference evidence="2 3" key="1">
    <citation type="submission" date="2019-11" db="EMBL/GenBank/DDBJ databases">
        <title>Whole Genome Sequencing and Comparative Genomic Analyses of Lysinibacillus pakistanensis LZH-9, a Halotolerant Strain with Excellent COD Removal Capability.</title>
        <authorList>
            <person name="Zhou H."/>
        </authorList>
    </citation>
    <scope>NUCLEOTIDE SEQUENCE [LARGE SCALE GENOMIC DNA]</scope>
    <source>
        <strain evidence="2 3">LZH-9</strain>
    </source>
</reference>
<proteinExistence type="predicted"/>
<protein>
    <submittedName>
        <fullName evidence="2">Uncharacterized protein</fullName>
    </submittedName>
</protein>
<evidence type="ECO:0000313" key="2">
    <source>
        <dbReference type="EMBL" id="QGG51152.1"/>
    </source>
</evidence>
<evidence type="ECO:0000313" key="3">
    <source>
        <dbReference type="Proteomes" id="UP000373269"/>
    </source>
</evidence>
<dbReference type="Proteomes" id="UP000373269">
    <property type="component" value="Chromosome"/>
</dbReference>
<organism evidence="2 3">
    <name type="scientific">Lysinibacillus pakistanensis</name>
    <dbReference type="NCBI Taxonomy" id="759811"/>
    <lineage>
        <taxon>Bacteria</taxon>
        <taxon>Bacillati</taxon>
        <taxon>Bacillota</taxon>
        <taxon>Bacilli</taxon>
        <taxon>Bacillales</taxon>
        <taxon>Bacillaceae</taxon>
        <taxon>Lysinibacillus</taxon>
    </lineage>
</organism>
<dbReference type="EMBL" id="CP045835">
    <property type="protein sequence ID" value="QGG51152.1"/>
    <property type="molecule type" value="Genomic_DNA"/>
</dbReference>
<feature type="transmembrane region" description="Helical" evidence="1">
    <location>
        <begin position="35"/>
        <end position="52"/>
    </location>
</feature>
<keyword evidence="3" id="KW-1185">Reference proteome</keyword>
<evidence type="ECO:0000256" key="1">
    <source>
        <dbReference type="SAM" id="Phobius"/>
    </source>
</evidence>
<sequence length="107" mass="12893">MAFYFQLYWHFLLMIMVMIILAGLITFLIPRIPSVLVLAFSGLIGLIYSRLIEMEQTYLFFISINLLTTILPILLIRYLQYLKRTAEEMEKRNRRSDPHKWKIPFYD</sequence>
<feature type="transmembrane region" description="Helical" evidence="1">
    <location>
        <begin position="58"/>
        <end position="79"/>
    </location>
</feature>
<name>A0ABX6D9A2_9BACI</name>
<keyword evidence="1" id="KW-0472">Membrane</keyword>
<keyword evidence="1" id="KW-0812">Transmembrane</keyword>
<keyword evidence="1" id="KW-1133">Transmembrane helix</keyword>
<dbReference type="RefSeq" id="WP_369595377.1">
    <property type="nucleotide sequence ID" value="NZ_CP045835.1"/>
</dbReference>